<feature type="transmembrane region" description="Helical" evidence="6">
    <location>
        <begin position="168"/>
        <end position="188"/>
    </location>
</feature>
<organism evidence="7 8">
    <name type="scientific">Cyphellophora attinorum</name>
    <dbReference type="NCBI Taxonomy" id="1664694"/>
    <lineage>
        <taxon>Eukaryota</taxon>
        <taxon>Fungi</taxon>
        <taxon>Dikarya</taxon>
        <taxon>Ascomycota</taxon>
        <taxon>Pezizomycotina</taxon>
        <taxon>Eurotiomycetes</taxon>
        <taxon>Chaetothyriomycetidae</taxon>
        <taxon>Chaetothyriales</taxon>
        <taxon>Cyphellophoraceae</taxon>
        <taxon>Cyphellophora</taxon>
    </lineage>
</organism>
<reference evidence="7 8" key="1">
    <citation type="submission" date="2015-06" db="EMBL/GenBank/DDBJ databases">
        <title>Draft genome of the ant-associated black yeast Phialophora attae CBS 131958.</title>
        <authorList>
            <person name="Moreno L.F."/>
            <person name="Stielow B.J."/>
            <person name="de Hoog S."/>
            <person name="Vicente V.A."/>
            <person name="Weiss V.A."/>
            <person name="de Vries M."/>
            <person name="Cruz L.M."/>
            <person name="Souza E.M."/>
        </authorList>
    </citation>
    <scope>NUCLEOTIDE SEQUENCE [LARGE SCALE GENOMIC DNA]</scope>
    <source>
        <strain evidence="7 8">CBS 131958</strain>
    </source>
</reference>
<proteinExistence type="predicted"/>
<evidence type="ECO:0000313" key="8">
    <source>
        <dbReference type="Proteomes" id="UP000038010"/>
    </source>
</evidence>
<dbReference type="RefSeq" id="XP_017995991.1">
    <property type="nucleotide sequence ID" value="XM_018141563.1"/>
</dbReference>
<keyword evidence="8" id="KW-1185">Reference proteome</keyword>
<dbReference type="SMART" id="SM00679">
    <property type="entry name" value="CTNS"/>
    <property type="match status" value="2"/>
</dbReference>
<evidence type="ECO:0000256" key="5">
    <source>
        <dbReference type="SAM" id="MobiDB-lite"/>
    </source>
</evidence>
<gene>
    <name evidence="7" type="ORF">AB675_1659</name>
</gene>
<feature type="transmembrane region" description="Helical" evidence="6">
    <location>
        <begin position="139"/>
        <end position="162"/>
    </location>
</feature>
<feature type="transmembrane region" description="Helical" evidence="6">
    <location>
        <begin position="91"/>
        <end position="118"/>
    </location>
</feature>
<evidence type="ECO:0000256" key="4">
    <source>
        <dbReference type="ARBA" id="ARBA00023136"/>
    </source>
</evidence>
<dbReference type="PANTHER" id="PTHR16201:SF11">
    <property type="entry name" value="PQ-LOOP REPEAT-CONTAINING PROTEIN"/>
    <property type="match status" value="1"/>
</dbReference>
<dbReference type="Pfam" id="PF04193">
    <property type="entry name" value="PQ-loop"/>
    <property type="match status" value="2"/>
</dbReference>
<keyword evidence="2 6" id="KW-0812">Transmembrane</keyword>
<sequence>MADDLLEHCAQLSEVNYTNFVFSLLLFIGILISYLPQHVRIISRQSSYGISPYFVLLGTTSGTCAFANILVLPASRADMACCEQVAAFPCFAGLLGISQVGMQWSCFCLILFLFVLYFPRNSTTSDPETDPTAPTFRTALIVAAICIVHALATIIISLVFTVSAQSHLQAWANFLGILSTILASIQYFPQIFTTYKLKRVGSLSIPMMCIQTPGSFIWSASLAARLGPSGWSAWGVYLVTGCLQGVVLVMGSWFEIVHRRKERALAEEEEDSSRRQGNGIAREPGSRGDRDETTPLLRS</sequence>
<accession>A0A0N0NIQ8</accession>
<dbReference type="InterPro" id="IPR051415">
    <property type="entry name" value="LAAT-1"/>
</dbReference>
<evidence type="ECO:0000256" key="2">
    <source>
        <dbReference type="ARBA" id="ARBA00022692"/>
    </source>
</evidence>
<evidence type="ECO:0008006" key="9">
    <source>
        <dbReference type="Google" id="ProtNLM"/>
    </source>
</evidence>
<dbReference type="OrthoDB" id="19344at2759"/>
<dbReference type="GO" id="GO:0016020">
    <property type="term" value="C:membrane"/>
    <property type="evidence" value="ECO:0007669"/>
    <property type="project" value="UniProtKB-SubCell"/>
</dbReference>
<evidence type="ECO:0000256" key="6">
    <source>
        <dbReference type="SAM" id="Phobius"/>
    </source>
</evidence>
<evidence type="ECO:0000313" key="7">
    <source>
        <dbReference type="EMBL" id="KPI36028.1"/>
    </source>
</evidence>
<feature type="transmembrane region" description="Helical" evidence="6">
    <location>
        <begin position="20"/>
        <end position="36"/>
    </location>
</feature>
<dbReference type="PANTHER" id="PTHR16201">
    <property type="entry name" value="SEVEN TRANSMEMBRANE PROTEIN 1-RELATED"/>
    <property type="match status" value="1"/>
</dbReference>
<feature type="transmembrane region" description="Helical" evidence="6">
    <location>
        <begin position="48"/>
        <end position="71"/>
    </location>
</feature>
<protein>
    <recommendedName>
        <fullName evidence="9">PQ-loop repeat-containing protein 1</fullName>
    </recommendedName>
</protein>
<name>A0A0N0NIQ8_9EURO</name>
<dbReference type="Gene3D" id="1.20.1280.290">
    <property type="match status" value="1"/>
</dbReference>
<comment type="subcellular location">
    <subcellularLocation>
        <location evidence="1">Membrane</location>
        <topology evidence="1">Multi-pass membrane protein</topology>
    </subcellularLocation>
</comment>
<dbReference type="EMBL" id="LFJN01000034">
    <property type="protein sequence ID" value="KPI36028.1"/>
    <property type="molecule type" value="Genomic_DNA"/>
</dbReference>
<evidence type="ECO:0000256" key="3">
    <source>
        <dbReference type="ARBA" id="ARBA00022989"/>
    </source>
</evidence>
<dbReference type="VEuPathDB" id="FungiDB:AB675_1659"/>
<keyword evidence="3 6" id="KW-1133">Transmembrane helix</keyword>
<dbReference type="GeneID" id="28733443"/>
<evidence type="ECO:0000256" key="1">
    <source>
        <dbReference type="ARBA" id="ARBA00004141"/>
    </source>
</evidence>
<dbReference type="Proteomes" id="UP000038010">
    <property type="component" value="Unassembled WGS sequence"/>
</dbReference>
<feature type="transmembrane region" description="Helical" evidence="6">
    <location>
        <begin position="200"/>
        <end position="219"/>
    </location>
</feature>
<dbReference type="InterPro" id="IPR006603">
    <property type="entry name" value="PQ-loop_rpt"/>
</dbReference>
<feature type="compositionally biased region" description="Basic and acidic residues" evidence="5">
    <location>
        <begin position="284"/>
        <end position="293"/>
    </location>
</feature>
<feature type="region of interest" description="Disordered" evidence="5">
    <location>
        <begin position="264"/>
        <end position="299"/>
    </location>
</feature>
<keyword evidence="4 6" id="KW-0472">Membrane</keyword>
<feature type="transmembrane region" description="Helical" evidence="6">
    <location>
        <begin position="231"/>
        <end position="254"/>
    </location>
</feature>
<comment type="caution">
    <text evidence="7">The sequence shown here is derived from an EMBL/GenBank/DDBJ whole genome shotgun (WGS) entry which is preliminary data.</text>
</comment>
<dbReference type="AlphaFoldDB" id="A0A0N0NIQ8"/>